<dbReference type="InterPro" id="IPR048256">
    <property type="entry name" value="Tektin-like"/>
</dbReference>
<dbReference type="EMBL" id="JBEDNZ010000016">
    <property type="protein sequence ID" value="KAL0822191.1"/>
    <property type="molecule type" value="Genomic_DNA"/>
</dbReference>
<dbReference type="Proteomes" id="UP001549921">
    <property type="component" value="Unassembled WGS sequence"/>
</dbReference>
<keyword evidence="3" id="KW-0969">Cilium</keyword>
<dbReference type="PANTHER" id="PTHR19960:SF7">
    <property type="entry name" value="TEKTIN"/>
    <property type="match status" value="1"/>
</dbReference>
<evidence type="ECO:0000313" key="5">
    <source>
        <dbReference type="EMBL" id="KAL0822191.1"/>
    </source>
</evidence>
<keyword evidence="3" id="KW-0966">Cell projection</keyword>
<evidence type="ECO:0000256" key="3">
    <source>
        <dbReference type="RuleBase" id="RU367040"/>
    </source>
</evidence>
<keyword evidence="2" id="KW-0963">Cytoplasm</keyword>
<dbReference type="GO" id="GO:0060271">
    <property type="term" value="P:cilium assembly"/>
    <property type="evidence" value="ECO:0007669"/>
    <property type="project" value="UniProtKB-UniRule"/>
</dbReference>
<keyword evidence="4" id="KW-0175">Coiled coil</keyword>
<feature type="coiled-coil region" evidence="4">
    <location>
        <begin position="279"/>
        <end position="306"/>
    </location>
</feature>
<dbReference type="GO" id="GO:0060294">
    <property type="term" value="P:cilium movement involved in cell motility"/>
    <property type="evidence" value="ECO:0007669"/>
    <property type="project" value="UniProtKB-UniRule"/>
</dbReference>
<evidence type="ECO:0000256" key="2">
    <source>
        <dbReference type="ARBA" id="ARBA00022490"/>
    </source>
</evidence>
<name>A0ABD0SQR6_LOXSC</name>
<feature type="coiled-coil region" evidence="4">
    <location>
        <begin position="78"/>
        <end position="105"/>
    </location>
</feature>
<comment type="caution">
    <text evidence="5">The sequence shown here is derived from an EMBL/GenBank/DDBJ whole genome shotgun (WGS) entry which is preliminary data.</text>
</comment>
<dbReference type="GO" id="GO:0005930">
    <property type="term" value="C:axoneme"/>
    <property type="evidence" value="ECO:0007669"/>
    <property type="project" value="UniProtKB-SubCell"/>
</dbReference>
<dbReference type="Pfam" id="PF03148">
    <property type="entry name" value="Tektin"/>
    <property type="match status" value="1"/>
</dbReference>
<sequence>MDSSIPVFEKPHPRLSVLDWTRNIQRLQNEARLCRFESYELRQKANQLRNETSVTTRWDNYVNNELLRDRIFEVEAWRDKQRFTREAVRDEIRALKEEKHATELHLESLQVPLMVSSQCLSNRDQRVPPELTRDQLGEELNRELHIIENSKRVLTDACHMGWEKLKELSNAYCRLEREIQNKDDALMLEYHVRDLTRDSADISYKLDATRIPPDTMSEESYVSCIENTIKIAEQLMSESKTLRATMFKAREQARNQMYAQSQQVEMIMRRRVYDQQRARNEMEWQKYKLESNMEKVDREIESLRAAVADKINPTKLVETRLETRTRRPVLERVQDKPMRGLIEEYERVHMSTNQLEKKLEEALTTYHGMYNHHQRVTKDLQYKNQALETDRRLIEIRKPIHGPDETEFQRSVGYCHMSDELVPK</sequence>
<dbReference type="AlphaFoldDB" id="A0ABD0SQR6"/>
<dbReference type="GO" id="GO:0015630">
    <property type="term" value="C:microtubule cytoskeleton"/>
    <property type="evidence" value="ECO:0007669"/>
    <property type="project" value="UniProtKB-UniRule"/>
</dbReference>
<reference evidence="5 6" key="1">
    <citation type="submission" date="2024-06" db="EMBL/GenBank/DDBJ databases">
        <title>A chromosome-level genome assembly of beet webworm, Loxostege sticticalis.</title>
        <authorList>
            <person name="Zhang Y."/>
        </authorList>
    </citation>
    <scope>NUCLEOTIDE SEQUENCE [LARGE SCALE GENOMIC DNA]</scope>
    <source>
        <strain evidence="5">AQ028</strain>
        <tissue evidence="5">Male pupae</tissue>
    </source>
</reference>
<evidence type="ECO:0000256" key="1">
    <source>
        <dbReference type="ARBA" id="ARBA00007209"/>
    </source>
</evidence>
<evidence type="ECO:0000256" key="4">
    <source>
        <dbReference type="SAM" id="Coils"/>
    </source>
</evidence>
<gene>
    <name evidence="5" type="ORF">ABMA28_004322</name>
</gene>
<dbReference type="PRINTS" id="PR00511">
    <property type="entry name" value="TEKTIN"/>
</dbReference>
<proteinExistence type="inferred from homology"/>
<protein>
    <recommendedName>
        <fullName evidence="3">Tektin</fullName>
    </recommendedName>
</protein>
<dbReference type="PANTHER" id="PTHR19960">
    <property type="entry name" value="TEKTIN"/>
    <property type="match status" value="1"/>
</dbReference>
<accession>A0ABD0SQR6</accession>
<comment type="similarity">
    <text evidence="1 3">Belongs to the tektin family.</text>
</comment>
<keyword evidence="3" id="KW-0282">Flagellum</keyword>
<organism evidence="5 6">
    <name type="scientific">Loxostege sticticalis</name>
    <name type="common">Beet webworm moth</name>
    <dbReference type="NCBI Taxonomy" id="481309"/>
    <lineage>
        <taxon>Eukaryota</taxon>
        <taxon>Metazoa</taxon>
        <taxon>Ecdysozoa</taxon>
        <taxon>Arthropoda</taxon>
        <taxon>Hexapoda</taxon>
        <taxon>Insecta</taxon>
        <taxon>Pterygota</taxon>
        <taxon>Neoptera</taxon>
        <taxon>Endopterygota</taxon>
        <taxon>Lepidoptera</taxon>
        <taxon>Glossata</taxon>
        <taxon>Ditrysia</taxon>
        <taxon>Pyraloidea</taxon>
        <taxon>Crambidae</taxon>
        <taxon>Pyraustinae</taxon>
        <taxon>Loxostege</taxon>
    </lineage>
</organism>
<dbReference type="InterPro" id="IPR000435">
    <property type="entry name" value="Tektins"/>
</dbReference>
<comment type="subcellular location">
    <subcellularLocation>
        <location evidence="3">Cytoplasm</location>
        <location evidence="3">Cytoskeleton</location>
        <location evidence="3">Cilium axoneme</location>
    </subcellularLocation>
</comment>
<evidence type="ECO:0000313" key="6">
    <source>
        <dbReference type="Proteomes" id="UP001549921"/>
    </source>
</evidence>